<name>A0A6G1GDE3_9PEZI</name>
<dbReference type="OrthoDB" id="3856898at2759"/>
<dbReference type="GeneID" id="54418445"/>
<keyword evidence="3" id="KW-1185">Reference proteome</keyword>
<reference evidence="4" key="3">
    <citation type="submission" date="2025-04" db="UniProtKB">
        <authorList>
            <consortium name="RefSeq"/>
        </authorList>
    </citation>
    <scope>IDENTIFICATION</scope>
    <source>
        <strain evidence="4">CBS 781.70</strain>
    </source>
</reference>
<dbReference type="AlphaFoldDB" id="A0A6G1GDE3"/>
<evidence type="ECO:0000313" key="4">
    <source>
        <dbReference type="RefSeq" id="XP_033537756.1"/>
    </source>
</evidence>
<dbReference type="Proteomes" id="UP000504638">
    <property type="component" value="Unplaced"/>
</dbReference>
<evidence type="ECO:0000256" key="1">
    <source>
        <dbReference type="SAM" id="MobiDB-lite"/>
    </source>
</evidence>
<organism evidence="2">
    <name type="scientific">Eremomyces bilateralis CBS 781.70</name>
    <dbReference type="NCBI Taxonomy" id="1392243"/>
    <lineage>
        <taxon>Eukaryota</taxon>
        <taxon>Fungi</taxon>
        <taxon>Dikarya</taxon>
        <taxon>Ascomycota</taxon>
        <taxon>Pezizomycotina</taxon>
        <taxon>Dothideomycetes</taxon>
        <taxon>Dothideomycetes incertae sedis</taxon>
        <taxon>Eremomycetales</taxon>
        <taxon>Eremomycetaceae</taxon>
        <taxon>Eremomyces</taxon>
    </lineage>
</organism>
<dbReference type="EMBL" id="ML975150">
    <property type="protein sequence ID" value="KAF1816125.1"/>
    <property type="molecule type" value="Genomic_DNA"/>
</dbReference>
<gene>
    <name evidence="2 4" type="ORF">P152DRAFT_445816</name>
</gene>
<dbReference type="RefSeq" id="XP_033537756.1">
    <property type="nucleotide sequence ID" value="XM_033677875.1"/>
</dbReference>
<reference evidence="2 4" key="1">
    <citation type="submission" date="2020-01" db="EMBL/GenBank/DDBJ databases">
        <authorList>
            <consortium name="DOE Joint Genome Institute"/>
            <person name="Haridas S."/>
            <person name="Albert R."/>
            <person name="Binder M."/>
            <person name="Bloem J."/>
            <person name="Labutti K."/>
            <person name="Salamov A."/>
            <person name="Andreopoulos B."/>
            <person name="Baker S.E."/>
            <person name="Barry K."/>
            <person name="Bills G."/>
            <person name="Bluhm B.H."/>
            <person name="Cannon C."/>
            <person name="Castanera R."/>
            <person name="Culley D.E."/>
            <person name="Daum C."/>
            <person name="Ezra D."/>
            <person name="Gonzalez J.B."/>
            <person name="Henrissat B."/>
            <person name="Kuo A."/>
            <person name="Liang C."/>
            <person name="Lipzen A."/>
            <person name="Lutzoni F."/>
            <person name="Magnuson J."/>
            <person name="Mondo S."/>
            <person name="Nolan M."/>
            <person name="Ohm R."/>
            <person name="Pangilinan J."/>
            <person name="Park H.-J."/>
            <person name="Ramirez L."/>
            <person name="Alfaro M."/>
            <person name="Sun H."/>
            <person name="Tritt A."/>
            <person name="Yoshinaga Y."/>
            <person name="Zwiers L.-H."/>
            <person name="Turgeon B.G."/>
            <person name="Goodwin S.B."/>
            <person name="Spatafora J.W."/>
            <person name="Crous P.W."/>
            <person name="Grigoriev I.V."/>
        </authorList>
    </citation>
    <scope>NUCLEOTIDE SEQUENCE</scope>
    <source>
        <strain evidence="2 4">CBS 781.70</strain>
    </source>
</reference>
<protein>
    <recommendedName>
        <fullName evidence="5">Gag-like protein</fullName>
    </recommendedName>
</protein>
<evidence type="ECO:0000313" key="3">
    <source>
        <dbReference type="Proteomes" id="UP000504638"/>
    </source>
</evidence>
<evidence type="ECO:0000313" key="2">
    <source>
        <dbReference type="EMBL" id="KAF1816125.1"/>
    </source>
</evidence>
<proteinExistence type="predicted"/>
<evidence type="ECO:0008006" key="5">
    <source>
        <dbReference type="Google" id="ProtNLM"/>
    </source>
</evidence>
<accession>A0A6G1GDE3</accession>
<sequence length="330" mass="36062">MEKEQAGTPARDPAMGQILERLGRIEAGIAKDRGRPAVALTTKAPTWSEIAAGGKTKAVVEVRLSEMAGAVEETTEEKLQRIKKVIPDAKALIPHHRAAGKISVVVLTTTRRDQIIATGIAGDDGVKLIRRPKLLMVMGIPINTQITTGESEGNTEWARQMSNQNTVKIERVSWLYKKEKLAAIRKAGSQTKGLVIIECFRCWKWGHTQSVCNADSDTCGRCAKQHPTRGCIIQDLQEARCAGCKEPGHFAWMTRSCAAYKSFAVGQRATENRLNEATVAVQSQNQNLNVTTHQVRHVDEGYTLVEHSQKRKRAGPGRPSGTTVAARAPG</sequence>
<reference evidence="4" key="2">
    <citation type="submission" date="2020-04" db="EMBL/GenBank/DDBJ databases">
        <authorList>
            <consortium name="NCBI Genome Project"/>
        </authorList>
    </citation>
    <scope>NUCLEOTIDE SEQUENCE</scope>
    <source>
        <strain evidence="4">CBS 781.70</strain>
    </source>
</reference>
<feature type="region of interest" description="Disordered" evidence="1">
    <location>
        <begin position="306"/>
        <end position="330"/>
    </location>
</feature>